<reference evidence="2" key="1">
    <citation type="submission" date="2021-02" db="EMBL/GenBank/DDBJ databases">
        <authorList>
            <person name="Han P."/>
        </authorList>
    </citation>
    <scope>NUCLEOTIDE SEQUENCE</scope>
    <source>
        <strain evidence="2">Candidatus Nitrosotenuis uzonensis 5A</strain>
    </source>
</reference>
<evidence type="ECO:0000313" key="3">
    <source>
        <dbReference type="Proteomes" id="UP000655759"/>
    </source>
</evidence>
<keyword evidence="1" id="KW-0812">Transmembrane</keyword>
<keyword evidence="1" id="KW-0472">Membrane</keyword>
<feature type="transmembrane region" description="Helical" evidence="1">
    <location>
        <begin position="12"/>
        <end position="32"/>
    </location>
</feature>
<comment type="caution">
    <text evidence="2">The sequence shown here is derived from an EMBL/GenBank/DDBJ whole genome shotgun (WGS) entry which is preliminary data.</text>
</comment>
<organism evidence="2 3">
    <name type="scientific">Candidatus Nitrosotenuis uzonensis</name>
    <dbReference type="NCBI Taxonomy" id="1407055"/>
    <lineage>
        <taxon>Archaea</taxon>
        <taxon>Nitrososphaerota</taxon>
        <taxon>Candidatus Nitrosotenuis</taxon>
    </lineage>
</organism>
<sequence>MKTTENSLVSNLIRSLLIGSVLLMAVFSLILVTNAQETKTPDMQDIVYTAKFICGSINDGSGPLRPGHYDTSIGILNKKNYAVSFLWYASINDGPTSNNLIKNIEPEKSTGITCKNIKEMFGIDTKEIVEGFVIIRVPLSSLRGFSNEQVIADSSQDNLNILDVQVFYTANALETLPHEVVREKISFYIIQDGTGKIPKESFRTLFDVTIPSTPNEISNTEQKVKSILGKKYELDKKELDKIRIRIKDVSIGVGTLLDDHAISLHVVKPQISS</sequence>
<keyword evidence="1" id="KW-1133">Transmembrane helix</keyword>
<gene>
    <name evidence="2" type="ORF">NUZ5A_20119</name>
</gene>
<accession>A0A812EW86</accession>
<evidence type="ECO:0000313" key="2">
    <source>
        <dbReference type="EMBL" id="CAE6486302.1"/>
    </source>
</evidence>
<dbReference type="Proteomes" id="UP000655759">
    <property type="component" value="Unassembled WGS sequence"/>
</dbReference>
<dbReference type="AlphaFoldDB" id="A0A812EW86"/>
<protein>
    <submittedName>
        <fullName evidence="2">Uncharacterized protein</fullName>
    </submittedName>
</protein>
<name>A0A812EW86_9ARCH</name>
<evidence type="ECO:0000256" key="1">
    <source>
        <dbReference type="SAM" id="Phobius"/>
    </source>
</evidence>
<proteinExistence type="predicted"/>
<dbReference type="EMBL" id="CAJNAQ010000002">
    <property type="protein sequence ID" value="CAE6486302.1"/>
    <property type="molecule type" value="Genomic_DNA"/>
</dbReference>